<reference evidence="13 14" key="2">
    <citation type="submission" date="2019-01" db="EMBL/GenBank/DDBJ databases">
        <authorList>
            <person name="Li Y."/>
        </authorList>
    </citation>
    <scope>NUCLEOTIDE SEQUENCE [LARGE SCALE GENOMIC DNA]</scope>
    <source>
        <strain evidence="13 14">2D-5</strain>
    </source>
</reference>
<dbReference type="UniPathway" id="UPA00056">
    <property type="reaction ID" value="UER00094"/>
</dbReference>
<dbReference type="InterPro" id="IPR014721">
    <property type="entry name" value="Ribsml_uS5_D2-typ_fold_subgr"/>
</dbReference>
<dbReference type="InterPro" id="IPR004424">
    <property type="entry name" value="IspE"/>
</dbReference>
<comment type="similarity">
    <text evidence="1 10">Belongs to the GHMP kinase family. IspE subfamily.</text>
</comment>
<evidence type="ECO:0000256" key="5">
    <source>
        <dbReference type="ARBA" id="ARBA00022741"/>
    </source>
</evidence>
<dbReference type="InterPro" id="IPR006204">
    <property type="entry name" value="GHMP_kinase_N_dom"/>
</dbReference>
<evidence type="ECO:0000256" key="1">
    <source>
        <dbReference type="ARBA" id="ARBA00009684"/>
    </source>
</evidence>
<dbReference type="NCBIfam" id="TIGR00154">
    <property type="entry name" value="ispE"/>
    <property type="match status" value="1"/>
</dbReference>
<keyword evidence="14" id="KW-1185">Reference proteome</keyword>
<dbReference type="InterPro" id="IPR036554">
    <property type="entry name" value="GHMP_kinase_C_sf"/>
</dbReference>
<dbReference type="SUPFAM" id="SSF55060">
    <property type="entry name" value="GHMP Kinase, C-terminal domain"/>
    <property type="match status" value="1"/>
</dbReference>
<dbReference type="HAMAP" id="MF_00061">
    <property type="entry name" value="IspE"/>
    <property type="match status" value="1"/>
</dbReference>
<feature type="active site" evidence="10">
    <location>
        <position position="130"/>
    </location>
</feature>
<evidence type="ECO:0000259" key="12">
    <source>
        <dbReference type="Pfam" id="PF08544"/>
    </source>
</evidence>
<accession>A0A443J0H7</accession>
<dbReference type="GO" id="GO:0016114">
    <property type="term" value="P:terpenoid biosynthetic process"/>
    <property type="evidence" value="ECO:0007669"/>
    <property type="project" value="UniProtKB-UniRule"/>
</dbReference>
<feature type="domain" description="GHMP kinase N-terminal" evidence="11">
    <location>
        <begin position="68"/>
        <end position="131"/>
    </location>
</feature>
<evidence type="ECO:0000256" key="3">
    <source>
        <dbReference type="ARBA" id="ARBA00017473"/>
    </source>
</evidence>
<dbReference type="SUPFAM" id="SSF54211">
    <property type="entry name" value="Ribosomal protein S5 domain 2-like"/>
    <property type="match status" value="1"/>
</dbReference>
<evidence type="ECO:0000256" key="8">
    <source>
        <dbReference type="ARBA" id="ARBA00023229"/>
    </source>
</evidence>
<keyword evidence="8 10" id="KW-0414">Isoprene biosynthesis</keyword>
<dbReference type="RefSeq" id="WP_128269166.1">
    <property type="nucleotide sequence ID" value="NZ_SAUW01000004.1"/>
</dbReference>
<comment type="caution">
    <text evidence="13">The sequence shown here is derived from an EMBL/GenBank/DDBJ whole genome shotgun (WGS) entry which is preliminary data.</text>
</comment>
<comment type="catalytic activity">
    <reaction evidence="10">
        <text>4-CDP-2-C-methyl-D-erythritol + ATP = 4-CDP-2-C-methyl-D-erythritol 2-phosphate + ADP + H(+)</text>
        <dbReference type="Rhea" id="RHEA:18437"/>
        <dbReference type="ChEBI" id="CHEBI:15378"/>
        <dbReference type="ChEBI" id="CHEBI:30616"/>
        <dbReference type="ChEBI" id="CHEBI:57823"/>
        <dbReference type="ChEBI" id="CHEBI:57919"/>
        <dbReference type="ChEBI" id="CHEBI:456216"/>
        <dbReference type="EC" id="2.7.1.148"/>
    </reaction>
</comment>
<evidence type="ECO:0000313" key="13">
    <source>
        <dbReference type="EMBL" id="RWR13910.1"/>
    </source>
</evidence>
<dbReference type="Gene3D" id="3.30.70.890">
    <property type="entry name" value="GHMP kinase, C-terminal domain"/>
    <property type="match status" value="1"/>
</dbReference>
<dbReference type="AlphaFoldDB" id="A0A443J0H7"/>
<protein>
    <recommendedName>
        <fullName evidence="3 10">4-diphosphocytidyl-2-C-methyl-D-erythritol kinase</fullName>
        <shortName evidence="10">CMK</shortName>
        <ecNumber evidence="2 10">2.7.1.148</ecNumber>
    </recommendedName>
    <alternativeName>
        <fullName evidence="9 10">4-(cytidine-5'-diphospho)-2-C-methyl-D-erythritol kinase</fullName>
    </alternativeName>
</protein>
<dbReference type="GO" id="GO:0005524">
    <property type="term" value="F:ATP binding"/>
    <property type="evidence" value="ECO:0007669"/>
    <property type="project" value="UniProtKB-UniRule"/>
</dbReference>
<comment type="pathway">
    <text evidence="10">Isoprenoid biosynthesis; isopentenyl diphosphate biosynthesis via DXP pathway; isopentenyl diphosphate from 1-deoxy-D-xylulose 5-phosphate: step 3/6.</text>
</comment>
<dbReference type="EMBL" id="SAUW01000004">
    <property type="protein sequence ID" value="RWR13910.1"/>
    <property type="molecule type" value="Genomic_DNA"/>
</dbReference>
<dbReference type="Pfam" id="PF00288">
    <property type="entry name" value="GHMP_kinases_N"/>
    <property type="match status" value="1"/>
</dbReference>
<evidence type="ECO:0000259" key="11">
    <source>
        <dbReference type="Pfam" id="PF00288"/>
    </source>
</evidence>
<dbReference type="EC" id="2.7.1.148" evidence="2 10"/>
<evidence type="ECO:0000256" key="2">
    <source>
        <dbReference type="ARBA" id="ARBA00012052"/>
    </source>
</evidence>
<dbReference type="PANTHER" id="PTHR43527:SF2">
    <property type="entry name" value="4-DIPHOSPHOCYTIDYL-2-C-METHYL-D-ERYTHRITOL KINASE, CHLOROPLASTIC"/>
    <property type="match status" value="1"/>
</dbReference>
<reference evidence="13 14" key="1">
    <citation type="submission" date="2019-01" db="EMBL/GenBank/DDBJ databases">
        <title>Sinorhodobacter populi sp. nov. isolated from the symptomatic bark tissue of Populus euramericana canker.</title>
        <authorList>
            <person name="Xu G."/>
        </authorList>
    </citation>
    <scope>NUCLEOTIDE SEQUENCE [LARGE SCALE GENOMIC DNA]</scope>
    <source>
        <strain evidence="13 14">2D-5</strain>
    </source>
</reference>
<keyword evidence="4 10" id="KW-0808">Transferase</keyword>
<dbReference type="GO" id="GO:0050515">
    <property type="term" value="F:4-(cytidine 5'-diphospho)-2-C-methyl-D-erythritol kinase activity"/>
    <property type="evidence" value="ECO:0007669"/>
    <property type="project" value="UniProtKB-UniRule"/>
</dbReference>
<proteinExistence type="inferred from homology"/>
<evidence type="ECO:0000313" key="14">
    <source>
        <dbReference type="Proteomes" id="UP000285710"/>
    </source>
</evidence>
<evidence type="ECO:0000256" key="7">
    <source>
        <dbReference type="ARBA" id="ARBA00022840"/>
    </source>
</evidence>
<dbReference type="GO" id="GO:0019288">
    <property type="term" value="P:isopentenyl diphosphate biosynthetic process, methylerythritol 4-phosphate pathway"/>
    <property type="evidence" value="ECO:0007669"/>
    <property type="project" value="UniProtKB-UniRule"/>
</dbReference>
<comment type="function">
    <text evidence="10">Catalyzes the phosphorylation of the position 2 hydroxy group of 4-diphosphocytidyl-2C-methyl-D-erythritol.</text>
</comment>
<dbReference type="InterPro" id="IPR020568">
    <property type="entry name" value="Ribosomal_Su5_D2-typ_SF"/>
</dbReference>
<dbReference type="Pfam" id="PF08544">
    <property type="entry name" value="GHMP_kinases_C"/>
    <property type="match status" value="1"/>
</dbReference>
<evidence type="ECO:0000256" key="9">
    <source>
        <dbReference type="ARBA" id="ARBA00032554"/>
    </source>
</evidence>
<keyword evidence="5 10" id="KW-0547">Nucleotide-binding</keyword>
<evidence type="ECO:0000256" key="4">
    <source>
        <dbReference type="ARBA" id="ARBA00022679"/>
    </source>
</evidence>
<dbReference type="NCBIfam" id="NF011202">
    <property type="entry name" value="PRK14608.1"/>
    <property type="match status" value="1"/>
</dbReference>
<keyword evidence="7 10" id="KW-0067">ATP-binding</keyword>
<evidence type="ECO:0000256" key="10">
    <source>
        <dbReference type="HAMAP-Rule" id="MF_00061"/>
    </source>
</evidence>
<name>A0A443J0H7_9RHOB</name>
<sequence>MPPIEVFAPAKVNLALHVTGRREDGYHLLDSLVAFAPFGDHLTLAPAPVLSLTVTGPEGAGVPEGPENLVLRAAALLPGGQGAAITLDKRLPAASGIGGGSSDAAAMLRGLALLRGASLPEDRGLELGADVPMCLDPRPARVRGIGEDIAPVTLPPLPAVLVNPRVSVPTPAVFKALTARDNPPMAPIPGFASTTDCIDWLAGQRNDLEAPAKAIAPGIAAALSALATLPGCGLARMSGSGATCFGLFATLTEAETAFTHLRATRPEWWSACGALGDQRTLSQARRA</sequence>
<dbReference type="Proteomes" id="UP000285710">
    <property type="component" value="Unassembled WGS sequence"/>
</dbReference>
<gene>
    <name evidence="10" type="primary">ispE</name>
    <name evidence="13" type="ORF">D2T33_05820</name>
</gene>
<dbReference type="PIRSF" id="PIRSF010376">
    <property type="entry name" value="IspE"/>
    <property type="match status" value="1"/>
</dbReference>
<dbReference type="Gene3D" id="3.30.230.10">
    <property type="match status" value="1"/>
</dbReference>
<evidence type="ECO:0000256" key="6">
    <source>
        <dbReference type="ARBA" id="ARBA00022777"/>
    </source>
</evidence>
<feature type="binding site" evidence="10">
    <location>
        <begin position="92"/>
        <end position="102"/>
    </location>
    <ligand>
        <name>ATP</name>
        <dbReference type="ChEBI" id="CHEBI:30616"/>
    </ligand>
</feature>
<keyword evidence="6 10" id="KW-0418">Kinase</keyword>
<organism evidence="13 14">
    <name type="scientific">Paenirhodobacter populi</name>
    <dbReference type="NCBI Taxonomy" id="2306993"/>
    <lineage>
        <taxon>Bacteria</taxon>
        <taxon>Pseudomonadati</taxon>
        <taxon>Pseudomonadota</taxon>
        <taxon>Alphaproteobacteria</taxon>
        <taxon>Rhodobacterales</taxon>
        <taxon>Rhodobacter group</taxon>
        <taxon>Paenirhodobacter</taxon>
    </lineage>
</organism>
<feature type="active site" evidence="10">
    <location>
        <position position="11"/>
    </location>
</feature>
<feature type="domain" description="GHMP kinase C-terminal" evidence="12">
    <location>
        <begin position="204"/>
        <end position="263"/>
    </location>
</feature>
<dbReference type="PANTHER" id="PTHR43527">
    <property type="entry name" value="4-DIPHOSPHOCYTIDYL-2-C-METHYL-D-ERYTHRITOL KINASE, CHLOROPLASTIC"/>
    <property type="match status" value="1"/>
</dbReference>
<dbReference type="InterPro" id="IPR013750">
    <property type="entry name" value="GHMP_kinase_C_dom"/>
</dbReference>